<feature type="transmembrane region" description="Helical" evidence="1">
    <location>
        <begin position="5"/>
        <end position="23"/>
    </location>
</feature>
<organism evidence="2 3">
    <name type="scientific">Paenibacillus arenilitoris</name>
    <dbReference type="NCBI Taxonomy" id="2772299"/>
    <lineage>
        <taxon>Bacteria</taxon>
        <taxon>Bacillati</taxon>
        <taxon>Bacillota</taxon>
        <taxon>Bacilli</taxon>
        <taxon>Bacillales</taxon>
        <taxon>Paenibacillaceae</taxon>
        <taxon>Paenibacillus</taxon>
    </lineage>
</organism>
<proteinExistence type="predicted"/>
<evidence type="ECO:0000256" key="1">
    <source>
        <dbReference type="SAM" id="Phobius"/>
    </source>
</evidence>
<keyword evidence="1" id="KW-0472">Membrane</keyword>
<dbReference type="RefSeq" id="WP_190858011.1">
    <property type="nucleotide sequence ID" value="NZ_JACXIY010000002.1"/>
</dbReference>
<reference evidence="2" key="1">
    <citation type="submission" date="2020-09" db="EMBL/GenBank/DDBJ databases">
        <title>A novel bacterium of genus Paenibacillus, isolated from South China Sea.</title>
        <authorList>
            <person name="Huang H."/>
            <person name="Mo K."/>
            <person name="Hu Y."/>
        </authorList>
    </citation>
    <scope>NUCLEOTIDE SEQUENCE</scope>
    <source>
        <strain evidence="2">IB182493</strain>
    </source>
</reference>
<name>A0A927H4G3_9BACL</name>
<keyword evidence="1" id="KW-0812">Transmembrane</keyword>
<protein>
    <submittedName>
        <fullName evidence="2">Uncharacterized protein</fullName>
    </submittedName>
</protein>
<accession>A0A927H4G3</accession>
<keyword evidence="1" id="KW-1133">Transmembrane helix</keyword>
<comment type="caution">
    <text evidence="2">The sequence shown here is derived from an EMBL/GenBank/DDBJ whole genome shotgun (WGS) entry which is preliminary data.</text>
</comment>
<feature type="transmembrane region" description="Helical" evidence="1">
    <location>
        <begin position="29"/>
        <end position="46"/>
    </location>
</feature>
<feature type="transmembrane region" description="Helical" evidence="1">
    <location>
        <begin position="51"/>
        <end position="71"/>
    </location>
</feature>
<keyword evidence="3" id="KW-1185">Reference proteome</keyword>
<dbReference type="EMBL" id="JACXIY010000002">
    <property type="protein sequence ID" value="MBD2867453.1"/>
    <property type="molecule type" value="Genomic_DNA"/>
</dbReference>
<evidence type="ECO:0000313" key="3">
    <source>
        <dbReference type="Proteomes" id="UP000632125"/>
    </source>
</evidence>
<dbReference type="PROSITE" id="PS51257">
    <property type="entry name" value="PROKAR_LIPOPROTEIN"/>
    <property type="match status" value="1"/>
</dbReference>
<evidence type="ECO:0000313" key="2">
    <source>
        <dbReference type="EMBL" id="MBD2867453.1"/>
    </source>
</evidence>
<gene>
    <name evidence="2" type="ORF">IDH41_02610</name>
</gene>
<dbReference type="AlphaFoldDB" id="A0A927H4G3"/>
<dbReference type="Proteomes" id="UP000632125">
    <property type="component" value="Unassembled WGS sequence"/>
</dbReference>
<sequence>MNKTILSLLVFVLSCVAMIFLYMKRIPVYVTFAALNSIAIMAAMAFKRIRLLDLIVILISALAAYLVSDWFCDRWVMFPL</sequence>